<dbReference type="InterPro" id="IPR003961">
    <property type="entry name" value="FN3_dom"/>
</dbReference>
<name>A0AAW1AS00_CROAD</name>
<keyword evidence="2" id="KW-0964">Secreted</keyword>
<sequence length="583" mass="64377">MSRLPSSAKFCPPTDTAPAANFFRGQTRRKFGESWKVSGEQQRCKTSEYAGVQTQAWPPRQCQGVGFQVATAHSIRRRLAMSPPVALLRILCLLGGVLAQSPSRVCFPGLQPTLPDLQGDLLFLLDSSGSVSYYEFSRIKEFLAELLLPFTFGPDNVQTGIVHISTTPILEFPFDRHFSTQAIQQAIRNIQQVMGDTNTGKSITFAKEKLFTAEAGARPDVPKVLVWMTDGFSKDDVAQPMQLLKDLGVAVFIVSTGRGNYVELSAAASPPPEKHLHFVDVDDLGLITKELQDSIAAAIQAKCLRATDISSSSFRLTWPQLLTRDTGYYILEYAPSGQPRRKVTRQLPGDHTSIVVTRLDSETTYEVALIPESNEKYIPPQTTRVTTLEEVVSPAQILISESKPHSIRVSWSPILESVAAYQVMYGPLNDNLVQLQEVDGRLNSTVLENLLANTSYLVTVSAIYKSGKEKALSAKACTREEYSKIKYLHFKDLSPSSVKASWDPAEGDVLGYRVLCRRQAGPSTLLSVSPQIHSVLLSDLIPGSTNKVCVKPVYKTQPGKKLCRVIHRQPASAAGRYRHRQRA</sequence>
<evidence type="ECO:0000256" key="8">
    <source>
        <dbReference type="ARBA" id="ARBA00023157"/>
    </source>
</evidence>
<evidence type="ECO:0000313" key="15">
    <source>
        <dbReference type="EMBL" id="KAK9392052.1"/>
    </source>
</evidence>
<dbReference type="SMART" id="SM00327">
    <property type="entry name" value="VWA"/>
    <property type="match status" value="1"/>
</dbReference>
<accession>A0AAW1AS00</accession>
<gene>
    <name evidence="15" type="ORF">NXF25_017639</name>
</gene>
<dbReference type="SUPFAM" id="SSF49265">
    <property type="entry name" value="Fibronectin type III"/>
    <property type="match status" value="2"/>
</dbReference>
<dbReference type="PROSITE" id="PS50853">
    <property type="entry name" value="FN3"/>
    <property type="match status" value="3"/>
</dbReference>
<dbReference type="PROSITE" id="PS50234">
    <property type="entry name" value="VWFA"/>
    <property type="match status" value="1"/>
</dbReference>
<keyword evidence="5" id="KW-0732">Signal</keyword>
<comment type="function">
    <text evidence="11">Promotes matrix assembly. Involved in the organization of skeletal muscles and in the formation of neuromuscular junctions.</text>
</comment>
<proteinExistence type="predicted"/>
<keyword evidence="3" id="KW-0272">Extracellular matrix</keyword>
<feature type="domain" description="Fibronectin type-III" evidence="14">
    <location>
        <begin position="393"/>
        <end position="481"/>
    </location>
</feature>
<keyword evidence="9" id="KW-0325">Glycoprotein</keyword>
<dbReference type="InterPro" id="IPR013783">
    <property type="entry name" value="Ig-like_fold"/>
</dbReference>
<dbReference type="CDD" id="cd00063">
    <property type="entry name" value="FN3"/>
    <property type="match status" value="3"/>
</dbReference>
<evidence type="ECO:0000256" key="5">
    <source>
        <dbReference type="ARBA" id="ARBA00022729"/>
    </source>
</evidence>
<comment type="subunit">
    <text evidence="12">Homodimer or homomultimer; disulfide-linked. Interacts with HSPG2.</text>
</comment>
<keyword evidence="6" id="KW-0677">Repeat</keyword>
<dbReference type="Pfam" id="PF00092">
    <property type="entry name" value="VWA"/>
    <property type="match status" value="1"/>
</dbReference>
<dbReference type="PANTHER" id="PTHR24020:SF77">
    <property type="entry name" value="VON WILLEBRAND FACTOR A DOMAIN-CONTAINING PROTEIN 1"/>
    <property type="match status" value="1"/>
</dbReference>
<dbReference type="InterPro" id="IPR036465">
    <property type="entry name" value="vWFA_dom_sf"/>
</dbReference>
<dbReference type="SMART" id="SM00060">
    <property type="entry name" value="FN3"/>
    <property type="match status" value="3"/>
</dbReference>
<keyword evidence="8" id="KW-1015">Disulfide bond</keyword>
<organism evidence="15 16">
    <name type="scientific">Crotalus adamanteus</name>
    <name type="common">Eastern diamondback rattlesnake</name>
    <dbReference type="NCBI Taxonomy" id="8729"/>
    <lineage>
        <taxon>Eukaryota</taxon>
        <taxon>Metazoa</taxon>
        <taxon>Chordata</taxon>
        <taxon>Craniata</taxon>
        <taxon>Vertebrata</taxon>
        <taxon>Euteleostomi</taxon>
        <taxon>Lepidosauria</taxon>
        <taxon>Squamata</taxon>
        <taxon>Bifurcata</taxon>
        <taxon>Unidentata</taxon>
        <taxon>Episquamata</taxon>
        <taxon>Toxicofera</taxon>
        <taxon>Serpentes</taxon>
        <taxon>Colubroidea</taxon>
        <taxon>Viperidae</taxon>
        <taxon>Crotalinae</taxon>
        <taxon>Crotalus</taxon>
    </lineage>
</organism>
<evidence type="ECO:0000259" key="14">
    <source>
        <dbReference type="PROSITE" id="PS50853"/>
    </source>
</evidence>
<dbReference type="SUPFAM" id="SSF53300">
    <property type="entry name" value="vWA-like"/>
    <property type="match status" value="1"/>
</dbReference>
<evidence type="ECO:0000256" key="10">
    <source>
        <dbReference type="ARBA" id="ARBA00029542"/>
    </source>
</evidence>
<dbReference type="InterPro" id="IPR036116">
    <property type="entry name" value="FN3_sf"/>
</dbReference>
<keyword evidence="4" id="KW-0597">Phosphoprotein</keyword>
<comment type="caution">
    <text evidence="15">The sequence shown here is derived from an EMBL/GenBank/DDBJ whole genome shotgun (WGS) entry which is preliminary data.</text>
</comment>
<dbReference type="AlphaFoldDB" id="A0AAW1AS00"/>
<evidence type="ECO:0000256" key="4">
    <source>
        <dbReference type="ARBA" id="ARBA00022553"/>
    </source>
</evidence>
<comment type="subcellular location">
    <subcellularLocation>
        <location evidence="1">Secreted</location>
        <location evidence="1">Extracellular space</location>
        <location evidence="1">Extracellular matrix</location>
        <location evidence="1">Basement membrane</location>
    </subcellularLocation>
</comment>
<dbReference type="GO" id="GO:0005604">
    <property type="term" value="C:basement membrane"/>
    <property type="evidence" value="ECO:0007669"/>
    <property type="project" value="UniProtKB-SubCell"/>
</dbReference>
<evidence type="ECO:0000256" key="1">
    <source>
        <dbReference type="ARBA" id="ARBA00004302"/>
    </source>
</evidence>
<evidence type="ECO:0000313" key="16">
    <source>
        <dbReference type="Proteomes" id="UP001474421"/>
    </source>
</evidence>
<keyword evidence="16" id="KW-1185">Reference proteome</keyword>
<dbReference type="PANTHER" id="PTHR24020">
    <property type="entry name" value="COLLAGEN ALPHA"/>
    <property type="match status" value="1"/>
</dbReference>
<dbReference type="Gene3D" id="3.40.50.410">
    <property type="entry name" value="von Willebrand factor, type A domain"/>
    <property type="match status" value="1"/>
</dbReference>
<keyword evidence="7" id="KW-0084">Basement membrane</keyword>
<dbReference type="EMBL" id="JAOTOJ010000017">
    <property type="protein sequence ID" value="KAK9392052.1"/>
    <property type="molecule type" value="Genomic_DNA"/>
</dbReference>
<feature type="domain" description="Fibronectin type-III" evidence="14">
    <location>
        <begin position="300"/>
        <end position="390"/>
    </location>
</feature>
<dbReference type="PRINTS" id="PR00453">
    <property type="entry name" value="VWFADOMAIN"/>
</dbReference>
<dbReference type="FunFam" id="2.60.40.10:FF:001442">
    <property type="entry name" value="von Willebrand factor A domain containing 1"/>
    <property type="match status" value="1"/>
</dbReference>
<evidence type="ECO:0000256" key="7">
    <source>
        <dbReference type="ARBA" id="ARBA00022869"/>
    </source>
</evidence>
<feature type="domain" description="VWFA" evidence="13">
    <location>
        <begin position="120"/>
        <end position="295"/>
    </location>
</feature>
<dbReference type="InterPro" id="IPR002035">
    <property type="entry name" value="VWF_A"/>
</dbReference>
<dbReference type="InterPro" id="IPR050525">
    <property type="entry name" value="ECM_Assembly_Org"/>
</dbReference>
<evidence type="ECO:0000256" key="2">
    <source>
        <dbReference type="ARBA" id="ARBA00022525"/>
    </source>
</evidence>
<evidence type="ECO:0000256" key="3">
    <source>
        <dbReference type="ARBA" id="ARBA00022530"/>
    </source>
</evidence>
<dbReference type="FunFam" id="3.40.50.410:FF:000046">
    <property type="entry name" value="von Willebrand factor A domain-containing protein 1"/>
    <property type="match status" value="1"/>
</dbReference>
<evidence type="ECO:0000259" key="13">
    <source>
        <dbReference type="PROSITE" id="PS50234"/>
    </source>
</evidence>
<feature type="domain" description="Fibronectin type-III" evidence="14">
    <location>
        <begin position="484"/>
        <end position="572"/>
    </location>
</feature>
<dbReference type="FunFam" id="2.60.40.10:FF:000638">
    <property type="entry name" value="von Willebrand factor A domain-containing 1"/>
    <property type="match status" value="1"/>
</dbReference>
<dbReference type="Gene3D" id="2.60.40.10">
    <property type="entry name" value="Immunoglobulins"/>
    <property type="match status" value="3"/>
</dbReference>
<protein>
    <recommendedName>
        <fullName evidence="10">von Willebrand factor A domain-containing protein 1</fullName>
    </recommendedName>
</protein>
<reference evidence="15 16" key="1">
    <citation type="journal article" date="2024" name="Proc. Natl. Acad. Sci. U.S.A.">
        <title>The genetic regulatory architecture and epigenomic basis for age-related changes in rattlesnake venom.</title>
        <authorList>
            <person name="Hogan M.P."/>
            <person name="Holding M.L."/>
            <person name="Nystrom G.S."/>
            <person name="Colston T.J."/>
            <person name="Bartlett D.A."/>
            <person name="Mason A.J."/>
            <person name="Ellsworth S.A."/>
            <person name="Rautsaw R.M."/>
            <person name="Lawrence K.C."/>
            <person name="Strickland J.L."/>
            <person name="He B."/>
            <person name="Fraser P."/>
            <person name="Margres M.J."/>
            <person name="Gilbert D.M."/>
            <person name="Gibbs H.L."/>
            <person name="Parkinson C.L."/>
            <person name="Rokyta D.R."/>
        </authorList>
    </citation>
    <scope>NUCLEOTIDE SEQUENCE [LARGE SCALE GENOMIC DNA]</scope>
    <source>
        <strain evidence="15">DRR0105</strain>
    </source>
</reference>
<evidence type="ECO:0000256" key="12">
    <source>
        <dbReference type="ARBA" id="ARBA00063852"/>
    </source>
</evidence>
<evidence type="ECO:0000256" key="6">
    <source>
        <dbReference type="ARBA" id="ARBA00022737"/>
    </source>
</evidence>
<dbReference type="Pfam" id="PF00041">
    <property type="entry name" value="fn3"/>
    <property type="match status" value="3"/>
</dbReference>
<evidence type="ECO:0000256" key="11">
    <source>
        <dbReference type="ARBA" id="ARBA00046169"/>
    </source>
</evidence>
<dbReference type="Proteomes" id="UP001474421">
    <property type="component" value="Unassembled WGS sequence"/>
</dbReference>
<evidence type="ECO:0000256" key="9">
    <source>
        <dbReference type="ARBA" id="ARBA00023180"/>
    </source>
</evidence>